<keyword evidence="2" id="KW-0560">Oxidoreductase</keyword>
<keyword evidence="3" id="KW-0520">NAD</keyword>
<dbReference type="Gene3D" id="3.40.718.10">
    <property type="entry name" value="Isopropylmalate Dehydrogenase"/>
    <property type="match status" value="1"/>
</dbReference>
<keyword evidence="1" id="KW-0479">Metal-binding</keyword>
<evidence type="ECO:0000256" key="2">
    <source>
        <dbReference type="ARBA" id="ARBA00023002"/>
    </source>
</evidence>
<dbReference type="GO" id="GO:0046872">
    <property type="term" value="F:metal ion binding"/>
    <property type="evidence" value="ECO:0007669"/>
    <property type="project" value="UniProtKB-KW"/>
</dbReference>
<dbReference type="InterPro" id="IPR005255">
    <property type="entry name" value="PdxA_fam"/>
</dbReference>
<dbReference type="GO" id="GO:0016491">
    <property type="term" value="F:oxidoreductase activity"/>
    <property type="evidence" value="ECO:0007669"/>
    <property type="project" value="UniProtKB-KW"/>
</dbReference>
<gene>
    <name evidence="4" type="ORF">GF339_06235</name>
</gene>
<name>A0A9D5Q5C0_9BACT</name>
<evidence type="ECO:0000256" key="3">
    <source>
        <dbReference type="ARBA" id="ARBA00023027"/>
    </source>
</evidence>
<protein>
    <submittedName>
        <fullName evidence="4">4-hydroxythreonine-4-phosphate dehydrogenase PdxA</fullName>
    </submittedName>
</protein>
<dbReference type="GO" id="GO:0051287">
    <property type="term" value="F:NAD binding"/>
    <property type="evidence" value="ECO:0007669"/>
    <property type="project" value="InterPro"/>
</dbReference>
<dbReference type="Proteomes" id="UP000649604">
    <property type="component" value="Unassembled WGS sequence"/>
</dbReference>
<reference evidence="4" key="1">
    <citation type="submission" date="2019-11" db="EMBL/GenBank/DDBJ databases">
        <title>Microbial mats filling the niche in hypersaline microbial mats.</title>
        <authorList>
            <person name="Wong H.L."/>
            <person name="Macleod F.I."/>
            <person name="White R.A. III"/>
            <person name="Burns B.P."/>
        </authorList>
    </citation>
    <scope>NUCLEOTIDE SEQUENCE</scope>
    <source>
        <strain evidence="4">Rbin_158</strain>
    </source>
</reference>
<proteinExistence type="predicted"/>
<evidence type="ECO:0000313" key="5">
    <source>
        <dbReference type="Proteomes" id="UP000649604"/>
    </source>
</evidence>
<organism evidence="4 5">
    <name type="scientific">candidate division KSB3 bacterium</name>
    <dbReference type="NCBI Taxonomy" id="2044937"/>
    <lineage>
        <taxon>Bacteria</taxon>
        <taxon>candidate division KSB3</taxon>
    </lineage>
</organism>
<dbReference type="Pfam" id="PF04166">
    <property type="entry name" value="PdxA"/>
    <property type="match status" value="1"/>
</dbReference>
<dbReference type="SUPFAM" id="SSF53659">
    <property type="entry name" value="Isocitrate/Isopropylmalate dehydrogenase-like"/>
    <property type="match status" value="1"/>
</dbReference>
<dbReference type="PANTHER" id="PTHR30004:SF3">
    <property type="entry name" value="4-HYDROXYTHREONINE-4-PHOSPHATE DEHYDROGENASE 2-RELATED"/>
    <property type="match status" value="1"/>
</dbReference>
<comment type="caution">
    <text evidence="4">The sequence shown here is derived from an EMBL/GenBank/DDBJ whole genome shotgun (WGS) entry which is preliminary data.</text>
</comment>
<evidence type="ECO:0000313" key="4">
    <source>
        <dbReference type="EMBL" id="MBD3324163.1"/>
    </source>
</evidence>
<sequence length="336" mass="36410">MNNQPVIGVLLGDPTGIGPEIVAKLLAQPEVSKGVPVVVIGDQRLFKMGQEVAGVDLPFPVIQSIDEASFEEATPVVLDYPTLAPEEVTYKRVSAKAGKSVYETLLFALDLAQAEKINGIVFGPFHKEAMGLGGCPFHSEFELFKDKFDRPNVYGEINILDELWTTRVTSHIALKEVSALITQERVYRTIGVLNAELQAFGLEKPHLAVTALNPHAGEGGMFGREEIDVITPAIEQAREAGIYVDGPFPADTIFRRVEKDNFNGIISMYHDQGQVATKLLGFERGVTLHGGMPIPITTPAHGTAYGRAGENRASAEAMIRAFEIGCTLAKNKLKAA</sequence>
<dbReference type="PANTHER" id="PTHR30004">
    <property type="entry name" value="4-HYDROXYTHREONINE-4-PHOSPHATE DEHYDROGENASE"/>
    <property type="match status" value="1"/>
</dbReference>
<dbReference type="AlphaFoldDB" id="A0A9D5Q5C0"/>
<dbReference type="EMBL" id="WJJP01000195">
    <property type="protein sequence ID" value="MBD3324163.1"/>
    <property type="molecule type" value="Genomic_DNA"/>
</dbReference>
<accession>A0A9D5Q5C0</accession>
<evidence type="ECO:0000256" key="1">
    <source>
        <dbReference type="ARBA" id="ARBA00022723"/>
    </source>
</evidence>